<dbReference type="Gene3D" id="3.30.890.10">
    <property type="entry name" value="Methyl-cpg-binding Protein 2, Chain A"/>
    <property type="match status" value="1"/>
</dbReference>
<dbReference type="AlphaFoldDB" id="A0A0M0JX18"/>
<dbReference type="PROSITE" id="PS50982">
    <property type="entry name" value="MBD"/>
    <property type="match status" value="1"/>
</dbReference>
<sequence>MLLAALADKAAAILTDQRAAFLRRQDANVEAAIEQARPVRREKRLAAILGNFTLARDPRIGPKYQIEVVPLALWRPAALCDGDDDEHAEPMHVPTQVVEAELAEQRRSEKGSELTQDEAEFVDSRFYRAKTDAAPAPSAAPLPPDPLAAAADMSTDPLAEAALQWEAQAARLVATAQATALAGRARALDEWTRHARARLRVRLLTAFVSAAVHGYADVAAAGWLPPPPLAAVPVPIDAALVRSVRAFDGRPAREFTGAAGWEAVEAGLEAYKSASLSFDGLVGLLAHALSTPDCVTSVPDVYGQLHLSVLERAERLHGVALSAEARAARERAREEARSARALAAEVRTWLARVTRAVEHGFGNASSTLMAYTFARGYGDAGTKGGGVGVSLKGFGRGVSAAAAEARAVDDGLWTRALGCLPRHSGGVATLHSMAMVAVARHADISVEMAPPAGAEEGASLEELGRVAAAAAREQCAGVISALRGWRRTQQPWAEARVREHMAERHVQSELLASLAKYLEHCGGSAEMITGWYTMTEFRKEGATAGTYDSYFFNKKGKRFRSRAEVARHFNLEAAPAKRESKGAEAKAADKAAAAEAKRAAKEEARAAKTAKGRAEHTEAAAPTSRFGRKRSAPSWHSDPYGAGAFAREDELRGRGRGVAVVDASLVDHGADSSATGTSTEVPLEELWKALEASASAASPLADEWPVGMRVEVQQESDVHFGAWFEATVYGHKAPDKLRVEYEELCEDDAEAEDVADLPGLKRDEIAKRVRPLPPQPADGRWLGALSVGDLVQLSYIGGWWDVKVLEVRPQPLFDEPQWIVKSVDFEAVHTVDAAVLRPHAQWDGASKAWRTPAAGEEFHQD</sequence>
<protein>
    <recommendedName>
        <fullName evidence="2">MBD domain-containing protein</fullName>
    </recommendedName>
</protein>
<dbReference type="Proteomes" id="UP000037460">
    <property type="component" value="Unassembled WGS sequence"/>
</dbReference>
<comment type="caution">
    <text evidence="3">The sequence shown here is derived from an EMBL/GenBank/DDBJ whole genome shotgun (WGS) entry which is preliminary data.</text>
</comment>
<evidence type="ECO:0000313" key="3">
    <source>
        <dbReference type="EMBL" id="KOO31201.1"/>
    </source>
</evidence>
<evidence type="ECO:0000313" key="4">
    <source>
        <dbReference type="Proteomes" id="UP000037460"/>
    </source>
</evidence>
<dbReference type="InterPro" id="IPR001739">
    <property type="entry name" value="Methyl_CpG_DNA-bd"/>
</dbReference>
<dbReference type="InterPro" id="IPR016177">
    <property type="entry name" value="DNA-bd_dom_sf"/>
</dbReference>
<feature type="region of interest" description="Disordered" evidence="1">
    <location>
        <begin position="574"/>
        <end position="641"/>
    </location>
</feature>
<dbReference type="OrthoDB" id="45033at2759"/>
<organism evidence="3 4">
    <name type="scientific">Chrysochromulina tobinii</name>
    <dbReference type="NCBI Taxonomy" id="1460289"/>
    <lineage>
        <taxon>Eukaryota</taxon>
        <taxon>Haptista</taxon>
        <taxon>Haptophyta</taxon>
        <taxon>Prymnesiophyceae</taxon>
        <taxon>Prymnesiales</taxon>
        <taxon>Chrysochromulinaceae</taxon>
        <taxon>Chrysochromulina</taxon>
    </lineage>
</organism>
<accession>A0A0M0JX18</accession>
<dbReference type="Pfam" id="PF05641">
    <property type="entry name" value="Agenet"/>
    <property type="match status" value="1"/>
</dbReference>
<dbReference type="InterPro" id="IPR008395">
    <property type="entry name" value="Agenet-like_dom"/>
</dbReference>
<gene>
    <name evidence="3" type="ORF">Ctob_004684</name>
</gene>
<evidence type="ECO:0000256" key="1">
    <source>
        <dbReference type="SAM" id="MobiDB-lite"/>
    </source>
</evidence>
<keyword evidence="4" id="KW-1185">Reference proteome</keyword>
<dbReference type="SUPFAM" id="SSF54171">
    <property type="entry name" value="DNA-binding domain"/>
    <property type="match status" value="1"/>
</dbReference>
<dbReference type="PANTHER" id="PTHR31917">
    <property type="entry name" value="AGENET DOMAIN-CONTAINING PROTEIN-RELATED"/>
    <property type="match status" value="1"/>
</dbReference>
<name>A0A0M0JX18_9EUKA</name>
<dbReference type="EMBL" id="JWZX01002066">
    <property type="protein sequence ID" value="KOO31201.1"/>
    <property type="molecule type" value="Genomic_DNA"/>
</dbReference>
<feature type="compositionally biased region" description="Basic and acidic residues" evidence="1">
    <location>
        <begin position="595"/>
        <end position="618"/>
    </location>
</feature>
<reference evidence="4" key="1">
    <citation type="journal article" date="2015" name="PLoS Genet.">
        <title>Genome Sequence and Transcriptome Analyses of Chrysochromulina tobin: Metabolic Tools for Enhanced Algal Fitness in the Prominent Order Prymnesiales (Haptophyceae).</title>
        <authorList>
            <person name="Hovde B.T."/>
            <person name="Deodato C.R."/>
            <person name="Hunsperger H.M."/>
            <person name="Ryken S.A."/>
            <person name="Yost W."/>
            <person name="Jha R.K."/>
            <person name="Patterson J."/>
            <person name="Monnat R.J. Jr."/>
            <person name="Barlow S.B."/>
            <person name="Starkenburg S.R."/>
            <person name="Cattolico R.A."/>
        </authorList>
    </citation>
    <scope>NUCLEOTIDE SEQUENCE</scope>
    <source>
        <strain evidence="4">CCMP291</strain>
    </source>
</reference>
<evidence type="ECO:0000259" key="2">
    <source>
        <dbReference type="PROSITE" id="PS50982"/>
    </source>
</evidence>
<feature type="compositionally biased region" description="Basic and acidic residues" evidence="1">
    <location>
        <begin position="574"/>
        <end position="589"/>
    </location>
</feature>
<dbReference type="PANTHER" id="PTHR31917:SF101">
    <property type="entry name" value="OS07G0607300 PROTEIN"/>
    <property type="match status" value="1"/>
</dbReference>
<proteinExistence type="predicted"/>
<dbReference type="GO" id="GO:0003677">
    <property type="term" value="F:DNA binding"/>
    <property type="evidence" value="ECO:0007669"/>
    <property type="project" value="InterPro"/>
</dbReference>
<feature type="domain" description="MBD" evidence="2">
    <location>
        <begin position="517"/>
        <end position="590"/>
    </location>
</feature>